<dbReference type="RefSeq" id="WP_083561065.1">
    <property type="nucleotide sequence ID" value="NZ_AQQV01000002.1"/>
</dbReference>
<dbReference type="GO" id="GO:0006635">
    <property type="term" value="P:fatty acid beta-oxidation"/>
    <property type="evidence" value="ECO:0007669"/>
    <property type="project" value="TreeGrafter"/>
</dbReference>
<dbReference type="Pfam" id="PF00378">
    <property type="entry name" value="ECH_1"/>
    <property type="match status" value="1"/>
</dbReference>
<accession>A0A1Y1SCV1</accession>
<evidence type="ECO:0000313" key="2">
    <source>
        <dbReference type="EMBL" id="ORE86837.1"/>
    </source>
</evidence>
<dbReference type="PANTHER" id="PTHR11941:SF54">
    <property type="entry name" value="ENOYL-COA HYDRATASE, MITOCHONDRIAL"/>
    <property type="match status" value="1"/>
</dbReference>
<dbReference type="EMBL" id="AQQV01000002">
    <property type="protein sequence ID" value="ORE86837.1"/>
    <property type="molecule type" value="Genomic_DNA"/>
</dbReference>
<proteinExistence type="inferred from homology"/>
<comment type="caution">
    <text evidence="2">The sequence shown here is derived from an EMBL/GenBank/DDBJ whole genome shotgun (WGS) entry which is preliminary data.</text>
</comment>
<dbReference type="InterPro" id="IPR029045">
    <property type="entry name" value="ClpP/crotonase-like_dom_sf"/>
</dbReference>
<dbReference type="OrthoDB" id="8640486at2"/>
<dbReference type="STRING" id="1317117.ATO7_07352"/>
<keyword evidence="3" id="KW-1185">Reference proteome</keyword>
<comment type="similarity">
    <text evidence="1">Belongs to the enoyl-CoA hydratase/isomerase family.</text>
</comment>
<dbReference type="SUPFAM" id="SSF52096">
    <property type="entry name" value="ClpP/crotonase"/>
    <property type="match status" value="1"/>
</dbReference>
<sequence length="233" mass="25531">MIREILIQGRGPNILSHDNLQSMNAALEEAASDPIVLVGAGHAFSAGIDTSFTDVEQTRQVITLVDEFVERLFLHPAPTVAAINGHAIAGGCLLAQACDQRVLSRGSKIRIGMPGVALGIRYPPRALRLLRYRVPSASLETLLLGAAIHEPERALALGLVDMVVDDALSVAHRQAASMSAWPRHAYWEAKRALRGDALCVPVDEQAAFDREFAEYWDPEKLNSARRQERTEEH</sequence>
<gene>
    <name evidence="2" type="ORF">ATO7_07352</name>
</gene>
<dbReference type="Proteomes" id="UP000192342">
    <property type="component" value="Unassembled WGS sequence"/>
</dbReference>
<name>A0A1Y1SCV1_9GAMM</name>
<dbReference type="AlphaFoldDB" id="A0A1Y1SCV1"/>
<dbReference type="InterPro" id="IPR001753">
    <property type="entry name" value="Enoyl-CoA_hydra/iso"/>
</dbReference>
<dbReference type="Gene3D" id="3.90.226.10">
    <property type="entry name" value="2-enoyl-CoA Hydratase, Chain A, domain 1"/>
    <property type="match status" value="1"/>
</dbReference>
<reference evidence="2 3" key="1">
    <citation type="submission" date="2013-04" db="EMBL/GenBank/DDBJ databases">
        <title>Oceanococcus atlanticus 22II-S10r2 Genome Sequencing.</title>
        <authorList>
            <person name="Lai Q."/>
            <person name="Li G."/>
            <person name="Shao Z."/>
        </authorList>
    </citation>
    <scope>NUCLEOTIDE SEQUENCE [LARGE SCALE GENOMIC DNA]</scope>
    <source>
        <strain evidence="2 3">22II-S10r2</strain>
    </source>
</reference>
<dbReference type="CDD" id="cd06558">
    <property type="entry name" value="crotonase-like"/>
    <property type="match status" value="1"/>
</dbReference>
<evidence type="ECO:0000256" key="1">
    <source>
        <dbReference type="ARBA" id="ARBA00005254"/>
    </source>
</evidence>
<protein>
    <submittedName>
        <fullName evidence="2">Enoyl-CoA hydratase/carnithine racemase</fullName>
    </submittedName>
</protein>
<dbReference type="PANTHER" id="PTHR11941">
    <property type="entry name" value="ENOYL-COA HYDRATASE-RELATED"/>
    <property type="match status" value="1"/>
</dbReference>
<evidence type="ECO:0000313" key="3">
    <source>
        <dbReference type="Proteomes" id="UP000192342"/>
    </source>
</evidence>
<organism evidence="2 3">
    <name type="scientific">Oceanococcus atlanticus</name>
    <dbReference type="NCBI Taxonomy" id="1317117"/>
    <lineage>
        <taxon>Bacteria</taxon>
        <taxon>Pseudomonadati</taxon>
        <taxon>Pseudomonadota</taxon>
        <taxon>Gammaproteobacteria</taxon>
        <taxon>Chromatiales</taxon>
        <taxon>Oceanococcaceae</taxon>
        <taxon>Oceanococcus</taxon>
    </lineage>
</organism>
<dbReference type="GO" id="GO:0003824">
    <property type="term" value="F:catalytic activity"/>
    <property type="evidence" value="ECO:0007669"/>
    <property type="project" value="UniProtKB-ARBA"/>
</dbReference>